<dbReference type="Pfam" id="PF00440">
    <property type="entry name" value="TetR_N"/>
    <property type="match status" value="1"/>
</dbReference>
<dbReference type="PANTHER" id="PTHR30055">
    <property type="entry name" value="HTH-TYPE TRANSCRIPTIONAL REGULATOR RUTR"/>
    <property type="match status" value="1"/>
</dbReference>
<dbReference type="GO" id="GO:0000976">
    <property type="term" value="F:transcription cis-regulatory region binding"/>
    <property type="evidence" value="ECO:0007669"/>
    <property type="project" value="TreeGrafter"/>
</dbReference>
<dbReference type="EMBL" id="MWQA01000001">
    <property type="protein sequence ID" value="ORC05539.1"/>
    <property type="molecule type" value="Genomic_DNA"/>
</dbReference>
<reference evidence="6 8" key="2">
    <citation type="submission" date="2018-09" db="EMBL/GenBank/DDBJ databases">
        <authorList>
            <person name="Tagini F."/>
        </authorList>
    </citation>
    <scope>NUCLEOTIDE SEQUENCE [LARGE SCALE GENOMIC DNA]</scope>
    <source>
        <strain evidence="6 8">MK4</strain>
    </source>
</reference>
<keyword evidence="1 2" id="KW-0238">DNA-binding</keyword>
<evidence type="ECO:0000313" key="7">
    <source>
        <dbReference type="Proteomes" id="UP000192335"/>
    </source>
</evidence>
<evidence type="ECO:0000259" key="4">
    <source>
        <dbReference type="PROSITE" id="PS50977"/>
    </source>
</evidence>
<feature type="region of interest" description="Disordered" evidence="3">
    <location>
        <begin position="178"/>
        <end position="197"/>
    </location>
</feature>
<protein>
    <submittedName>
        <fullName evidence="6">HTH-type transcriptional regulator BetI</fullName>
    </submittedName>
    <submittedName>
        <fullName evidence="5">TetR family transcriptional regulator</fullName>
    </submittedName>
</protein>
<evidence type="ECO:0000256" key="1">
    <source>
        <dbReference type="ARBA" id="ARBA00023125"/>
    </source>
</evidence>
<feature type="DNA-binding region" description="H-T-H motif" evidence="2">
    <location>
        <begin position="34"/>
        <end position="53"/>
    </location>
</feature>
<dbReference type="Proteomes" id="UP000271464">
    <property type="component" value="Unassembled WGS sequence"/>
</dbReference>
<dbReference type="PANTHER" id="PTHR30055:SF235">
    <property type="entry name" value="TRANSCRIPTIONAL REGULATORY PROTEIN"/>
    <property type="match status" value="1"/>
</dbReference>
<name>A0A8E2LLN5_9MYCO</name>
<dbReference type="Gene3D" id="1.10.357.10">
    <property type="entry name" value="Tetracycline Repressor, domain 2"/>
    <property type="match status" value="1"/>
</dbReference>
<dbReference type="SUPFAM" id="SSF46689">
    <property type="entry name" value="Homeodomain-like"/>
    <property type="match status" value="1"/>
</dbReference>
<feature type="domain" description="HTH tetR-type" evidence="4">
    <location>
        <begin position="11"/>
        <end position="71"/>
    </location>
</feature>
<dbReference type="InterPro" id="IPR050109">
    <property type="entry name" value="HTH-type_TetR-like_transc_reg"/>
</dbReference>
<dbReference type="PRINTS" id="PR00455">
    <property type="entry name" value="HTHTETR"/>
</dbReference>
<dbReference type="Proteomes" id="UP000192335">
    <property type="component" value="Unassembled WGS sequence"/>
</dbReference>
<dbReference type="InterPro" id="IPR009057">
    <property type="entry name" value="Homeodomain-like_sf"/>
</dbReference>
<dbReference type="PROSITE" id="PS50977">
    <property type="entry name" value="HTH_TETR_2"/>
    <property type="match status" value="1"/>
</dbReference>
<evidence type="ECO:0000313" key="5">
    <source>
        <dbReference type="EMBL" id="ORC05539.1"/>
    </source>
</evidence>
<gene>
    <name evidence="6" type="primary">betI_1</name>
    <name evidence="5" type="ORF">B4U45_01480</name>
    <name evidence="6" type="ORF">LAUMK4_02883</name>
</gene>
<evidence type="ECO:0000256" key="2">
    <source>
        <dbReference type="PROSITE-ProRule" id="PRU00335"/>
    </source>
</evidence>
<dbReference type="GO" id="GO:0003700">
    <property type="term" value="F:DNA-binding transcription factor activity"/>
    <property type="evidence" value="ECO:0007669"/>
    <property type="project" value="TreeGrafter"/>
</dbReference>
<evidence type="ECO:0000313" key="8">
    <source>
        <dbReference type="Proteomes" id="UP000271464"/>
    </source>
</evidence>
<dbReference type="GeneID" id="66595967"/>
<dbReference type="OrthoDB" id="3403733at2"/>
<reference evidence="5 7" key="1">
    <citation type="submission" date="2017-02" db="EMBL/GenBank/DDBJ databases">
        <title>Mycobacterium kansasii genomes.</title>
        <authorList>
            <person name="Borowka P."/>
            <person name="Strapagiel D."/>
            <person name="Marciniak B."/>
            <person name="Lach J."/>
            <person name="Bakula Z."/>
            <person name="Van Ingen J."/>
            <person name="Safianowska A."/>
            <person name="Brzostek A."/>
            <person name="Dziadek J."/>
            <person name="Jagielski T."/>
        </authorList>
    </citation>
    <scope>NUCLEOTIDE SEQUENCE [LARGE SCALE GENOMIC DNA]</scope>
    <source>
        <strain evidence="5 7">12MK</strain>
    </source>
</reference>
<sequence length="197" mass="21899">MQNPRATNDDLTAKARIRNAALDLYAQYGEDRVSLRAIAAEAGVTLGLVQHHFKTKAGLRQAVDELVAEYFWQAVAGVDNQEGPAAAATARREAVQRMLAENPPVLNYIRREAFELEKNEPIPLLDVLIDNVRREVTELRGSGVASTERHESKQAIDVLVRLMGELFLQPLVDAAWQRLPHGDDDPTPRVSVTIKDN</sequence>
<proteinExistence type="predicted"/>
<comment type="caution">
    <text evidence="5">The sequence shown here is derived from an EMBL/GenBank/DDBJ whole genome shotgun (WGS) entry which is preliminary data.</text>
</comment>
<evidence type="ECO:0000256" key="3">
    <source>
        <dbReference type="SAM" id="MobiDB-lite"/>
    </source>
</evidence>
<dbReference type="InterPro" id="IPR001647">
    <property type="entry name" value="HTH_TetR"/>
</dbReference>
<keyword evidence="8" id="KW-1185">Reference proteome</keyword>
<evidence type="ECO:0000313" key="6">
    <source>
        <dbReference type="EMBL" id="VAZ94678.1"/>
    </source>
</evidence>
<organism evidence="5 7">
    <name type="scientific">Mycobacterium persicum</name>
    <dbReference type="NCBI Taxonomy" id="1487726"/>
    <lineage>
        <taxon>Bacteria</taxon>
        <taxon>Bacillati</taxon>
        <taxon>Actinomycetota</taxon>
        <taxon>Actinomycetes</taxon>
        <taxon>Mycobacteriales</taxon>
        <taxon>Mycobacteriaceae</taxon>
        <taxon>Mycobacterium</taxon>
    </lineage>
</organism>
<accession>A0A8E2LLN5</accession>
<dbReference type="RefSeq" id="WP_075549891.1">
    <property type="nucleotide sequence ID" value="NZ_LWCM01000157.1"/>
</dbReference>
<dbReference type="AlphaFoldDB" id="A0A8E2LLN5"/>
<dbReference type="EMBL" id="UPHM01000065">
    <property type="protein sequence ID" value="VAZ94678.1"/>
    <property type="molecule type" value="Genomic_DNA"/>
</dbReference>